<dbReference type="SUPFAM" id="SSF55961">
    <property type="entry name" value="Bet v1-like"/>
    <property type="match status" value="1"/>
</dbReference>
<keyword evidence="4" id="KW-1185">Reference proteome</keyword>
<proteinExistence type="inferred from homology"/>
<gene>
    <name evidence="3" type="ORF">ACFSCS_02940</name>
</gene>
<dbReference type="InterPro" id="IPR023393">
    <property type="entry name" value="START-like_dom_sf"/>
</dbReference>
<dbReference type="Proteomes" id="UP001597326">
    <property type="component" value="Unassembled WGS sequence"/>
</dbReference>
<dbReference type="CDD" id="cd08899">
    <property type="entry name" value="SRPBCC_CalC_Aha1-like_6"/>
    <property type="match status" value="1"/>
</dbReference>
<reference evidence="4" key="1">
    <citation type="journal article" date="2019" name="Int. J. Syst. Evol. Microbiol.">
        <title>The Global Catalogue of Microorganisms (GCM) 10K type strain sequencing project: providing services to taxonomists for standard genome sequencing and annotation.</title>
        <authorList>
            <consortium name="The Broad Institute Genomics Platform"/>
            <consortium name="The Broad Institute Genome Sequencing Center for Infectious Disease"/>
            <person name="Wu L."/>
            <person name="Ma J."/>
        </authorList>
    </citation>
    <scope>NUCLEOTIDE SEQUENCE [LARGE SCALE GENOMIC DNA]</scope>
    <source>
        <strain evidence="4">CAIM 431</strain>
    </source>
</reference>
<dbReference type="EMBL" id="JBHUFZ010000007">
    <property type="protein sequence ID" value="MFD1889141.1"/>
    <property type="molecule type" value="Genomic_DNA"/>
</dbReference>
<organism evidence="3 4">
    <name type="scientific">Luteococcus peritonei</name>
    <dbReference type="NCBI Taxonomy" id="88874"/>
    <lineage>
        <taxon>Bacteria</taxon>
        <taxon>Bacillati</taxon>
        <taxon>Actinomycetota</taxon>
        <taxon>Actinomycetes</taxon>
        <taxon>Propionibacteriales</taxon>
        <taxon>Propionibacteriaceae</taxon>
        <taxon>Luteococcus</taxon>
    </lineage>
</organism>
<dbReference type="Pfam" id="PF08327">
    <property type="entry name" value="AHSA1"/>
    <property type="match status" value="1"/>
</dbReference>
<comment type="similarity">
    <text evidence="1">Belongs to the AHA1 family.</text>
</comment>
<evidence type="ECO:0000313" key="4">
    <source>
        <dbReference type="Proteomes" id="UP001597326"/>
    </source>
</evidence>
<name>A0ABW4RSH2_9ACTN</name>
<protein>
    <submittedName>
        <fullName evidence="3">SRPBCC family protein</fullName>
    </submittedName>
</protein>
<comment type="caution">
    <text evidence="3">The sequence shown here is derived from an EMBL/GenBank/DDBJ whole genome shotgun (WGS) entry which is preliminary data.</text>
</comment>
<dbReference type="InterPro" id="IPR013538">
    <property type="entry name" value="ASHA1/2-like_C"/>
</dbReference>
<sequence length="176" mass="19495">MTSLLAAIHRTPDGSVVELRRLLRTDPEDAWDALVSPDRAARWLGRLTGDLREGGSCRITFDDQDPSAVVDGRIRRCRPTEELELTWQAPGDPVSVVHVELSPVEGGTELHLVHRDLQHAQDTGHAAGWQVHLEQLAAGLEQDDWFDRWESWAGLQQAYAGAVDQRPDETGAPAQP</sequence>
<accession>A0ABW4RSH2</accession>
<feature type="domain" description="Activator of Hsp90 ATPase homologue 1/2-like C-terminal" evidence="2">
    <location>
        <begin position="25"/>
        <end position="140"/>
    </location>
</feature>
<evidence type="ECO:0000256" key="1">
    <source>
        <dbReference type="ARBA" id="ARBA00006817"/>
    </source>
</evidence>
<dbReference type="Gene3D" id="3.30.530.20">
    <property type="match status" value="1"/>
</dbReference>
<evidence type="ECO:0000259" key="2">
    <source>
        <dbReference type="Pfam" id="PF08327"/>
    </source>
</evidence>
<dbReference type="RefSeq" id="WP_343873921.1">
    <property type="nucleotide sequence ID" value="NZ_BAAAIX010000021.1"/>
</dbReference>
<evidence type="ECO:0000313" key="3">
    <source>
        <dbReference type="EMBL" id="MFD1889141.1"/>
    </source>
</evidence>